<gene>
    <name evidence="1" type="ORF">AFUS01_LOCUS33565</name>
</gene>
<evidence type="ECO:0000313" key="2">
    <source>
        <dbReference type="Proteomes" id="UP000708208"/>
    </source>
</evidence>
<keyword evidence="2" id="KW-1185">Reference proteome</keyword>
<dbReference type="PANTHER" id="PTHR45036">
    <property type="entry name" value="METHYLTRANSFERASE LIKE 7B"/>
    <property type="match status" value="1"/>
</dbReference>
<protein>
    <recommendedName>
        <fullName evidence="3">Methyltransferase-like protein 7A</fullName>
    </recommendedName>
</protein>
<feature type="non-terminal residue" evidence="1">
    <location>
        <position position="1"/>
    </location>
</feature>
<comment type="caution">
    <text evidence="1">The sequence shown here is derived from an EMBL/GenBank/DDBJ whole genome shotgun (WGS) entry which is preliminary data.</text>
</comment>
<dbReference type="AlphaFoldDB" id="A0A8J2KYU5"/>
<dbReference type="InterPro" id="IPR052356">
    <property type="entry name" value="Thiol_S-MT"/>
</dbReference>
<dbReference type="GO" id="GO:0008168">
    <property type="term" value="F:methyltransferase activity"/>
    <property type="evidence" value="ECO:0007669"/>
    <property type="project" value="TreeGrafter"/>
</dbReference>
<accession>A0A8J2KYU5</accession>
<evidence type="ECO:0000313" key="1">
    <source>
        <dbReference type="EMBL" id="CAG7823343.1"/>
    </source>
</evidence>
<reference evidence="1" key="1">
    <citation type="submission" date="2021-06" db="EMBL/GenBank/DDBJ databases">
        <authorList>
            <person name="Hodson N. C."/>
            <person name="Mongue J. A."/>
            <person name="Jaron S. K."/>
        </authorList>
    </citation>
    <scope>NUCLEOTIDE SEQUENCE</scope>
</reference>
<organism evidence="1 2">
    <name type="scientific">Allacma fusca</name>
    <dbReference type="NCBI Taxonomy" id="39272"/>
    <lineage>
        <taxon>Eukaryota</taxon>
        <taxon>Metazoa</taxon>
        <taxon>Ecdysozoa</taxon>
        <taxon>Arthropoda</taxon>
        <taxon>Hexapoda</taxon>
        <taxon>Collembola</taxon>
        <taxon>Symphypleona</taxon>
        <taxon>Sminthuridae</taxon>
        <taxon>Allacma</taxon>
    </lineage>
</organism>
<sequence>MSVLLIIQEKSQFLEFLIKHHYYFLYHVVVTFYLLPLGEYGRQLREKSFENLCSDFGTDLMMEINPRKRELFKDLKIAGESEPSGKPFTVLEIGIGAGSNFTYYPRKCDLIAVEPVSALRKYVEESLKYAPGIHLKEFYGIG</sequence>
<dbReference type="PANTHER" id="PTHR45036:SF1">
    <property type="entry name" value="METHYLTRANSFERASE LIKE 7A"/>
    <property type="match status" value="1"/>
</dbReference>
<evidence type="ECO:0008006" key="3">
    <source>
        <dbReference type="Google" id="ProtNLM"/>
    </source>
</evidence>
<name>A0A8J2KYU5_9HEXA</name>
<dbReference type="EMBL" id="CAJVCH010529157">
    <property type="protein sequence ID" value="CAG7823343.1"/>
    <property type="molecule type" value="Genomic_DNA"/>
</dbReference>
<proteinExistence type="predicted"/>
<dbReference type="Proteomes" id="UP000708208">
    <property type="component" value="Unassembled WGS sequence"/>
</dbReference>
<dbReference type="OrthoDB" id="416496at2759"/>